<feature type="transmembrane region" description="Helical" evidence="1">
    <location>
        <begin position="40"/>
        <end position="66"/>
    </location>
</feature>
<dbReference type="Proteomes" id="UP000290365">
    <property type="component" value="Chromosome"/>
</dbReference>
<dbReference type="PANTHER" id="PTHR43229:SF6">
    <property type="entry name" value="ABC-TYPE MULTIDRUG TRANSPORT SYSTEM, PERMEASE COMPONENT"/>
    <property type="match status" value="1"/>
</dbReference>
<sequence length="128" mass="13927">MGGIPIMLVTLGELFGFTLFLSGLALVFKQISALADMLQNLMLFLTGSLVPVSAFPTWLTLLTKILPTTEAVIVLRSVQLRGQSLVAAWLDGSLGALLLHALLYLGVGWLVYKLCERYARQQGSLGQY</sequence>
<accession>A0A4P6JKE9</accession>
<gene>
    <name evidence="2" type="ORF">EPA93_06265</name>
</gene>
<dbReference type="AlphaFoldDB" id="A0A4P6JKE9"/>
<evidence type="ECO:0000313" key="2">
    <source>
        <dbReference type="EMBL" id="QBD75629.1"/>
    </source>
</evidence>
<evidence type="ECO:0000256" key="1">
    <source>
        <dbReference type="SAM" id="Phobius"/>
    </source>
</evidence>
<protein>
    <submittedName>
        <fullName evidence="2">Uncharacterized protein</fullName>
    </submittedName>
</protein>
<evidence type="ECO:0000313" key="3">
    <source>
        <dbReference type="Proteomes" id="UP000290365"/>
    </source>
</evidence>
<keyword evidence="1" id="KW-0812">Transmembrane</keyword>
<dbReference type="KEGG" id="kbs:EPA93_06265"/>
<name>A0A4P6JKE9_KTERU</name>
<keyword evidence="1" id="KW-1133">Transmembrane helix</keyword>
<proteinExistence type="predicted"/>
<dbReference type="InterPro" id="IPR051784">
    <property type="entry name" value="Nod_factor_ABC_transporter"/>
</dbReference>
<dbReference type="PANTHER" id="PTHR43229">
    <property type="entry name" value="NODULATION PROTEIN J"/>
    <property type="match status" value="1"/>
</dbReference>
<keyword evidence="3" id="KW-1185">Reference proteome</keyword>
<feature type="transmembrane region" description="Helical" evidence="1">
    <location>
        <begin position="86"/>
        <end position="112"/>
    </location>
</feature>
<reference evidence="2 3" key="1">
    <citation type="submission" date="2019-01" db="EMBL/GenBank/DDBJ databases">
        <title>Ktedonosporobacter rubrisoli SCAWS-G2.</title>
        <authorList>
            <person name="Huang Y."/>
            <person name="Yan B."/>
        </authorList>
    </citation>
    <scope>NUCLEOTIDE SEQUENCE [LARGE SCALE GENOMIC DNA]</scope>
    <source>
        <strain evidence="2 3">SCAWS-G2</strain>
    </source>
</reference>
<keyword evidence="1" id="KW-0472">Membrane</keyword>
<feature type="transmembrane region" description="Helical" evidence="1">
    <location>
        <begin position="6"/>
        <end position="28"/>
    </location>
</feature>
<dbReference type="EMBL" id="CP035758">
    <property type="protein sequence ID" value="QBD75629.1"/>
    <property type="molecule type" value="Genomic_DNA"/>
</dbReference>
<organism evidence="2 3">
    <name type="scientific">Ktedonosporobacter rubrisoli</name>
    <dbReference type="NCBI Taxonomy" id="2509675"/>
    <lineage>
        <taxon>Bacteria</taxon>
        <taxon>Bacillati</taxon>
        <taxon>Chloroflexota</taxon>
        <taxon>Ktedonobacteria</taxon>
        <taxon>Ktedonobacterales</taxon>
        <taxon>Ktedonosporobacteraceae</taxon>
        <taxon>Ktedonosporobacter</taxon>
    </lineage>
</organism>